<keyword evidence="3" id="KW-1185">Reference proteome</keyword>
<dbReference type="STRING" id="1317121.ATO11_20780"/>
<protein>
    <submittedName>
        <fullName evidence="2">Uncharacterized protein</fullName>
    </submittedName>
</protein>
<comment type="caution">
    <text evidence="2">The sequence shown here is derived from an EMBL/GenBank/DDBJ whole genome shotgun (WGS) entry which is preliminary data.</text>
</comment>
<proteinExistence type="predicted"/>
<dbReference type="AlphaFoldDB" id="A0A0L1JJ73"/>
<feature type="compositionally biased region" description="Basic and acidic residues" evidence="1">
    <location>
        <begin position="314"/>
        <end position="325"/>
    </location>
</feature>
<feature type="region of interest" description="Disordered" evidence="1">
    <location>
        <begin position="314"/>
        <end position="343"/>
    </location>
</feature>
<gene>
    <name evidence="2" type="ORF">ATO11_20780</name>
</gene>
<feature type="region of interest" description="Disordered" evidence="1">
    <location>
        <begin position="172"/>
        <end position="215"/>
    </location>
</feature>
<organism evidence="2 3">
    <name type="scientific">Pseudaestuariivita atlantica</name>
    <dbReference type="NCBI Taxonomy" id="1317121"/>
    <lineage>
        <taxon>Bacteria</taxon>
        <taxon>Pseudomonadati</taxon>
        <taxon>Pseudomonadota</taxon>
        <taxon>Alphaproteobacteria</taxon>
        <taxon>Rhodobacterales</taxon>
        <taxon>Paracoccaceae</taxon>
        <taxon>Pseudaestuariivita</taxon>
    </lineage>
</organism>
<dbReference type="EMBL" id="AQQZ01000030">
    <property type="protein sequence ID" value="KNG91806.1"/>
    <property type="molecule type" value="Genomic_DNA"/>
</dbReference>
<sequence length="343" mass="39863">MHFSTHYDVGAKVGEERPTPIVKAKNMGFHKMRLREISQDLHKELGIPLPDGLKNSQDRDPLNFGIAEWQQAKRLGEDPRDIKRIIGEAYQFADGAQAFNAALETHAMQLARGDRRGFVVLHHSGETLPLHRFLGAKQKDIRARLGQPEYVQTVDQARATLRAKMTAAAEKRVDDLKTKQRKEQTRMGNAVKRLKAEQQTSRHSLQRQHQTRQKVEAKARADRIRSGLMGLWDRAQLKLGVGKLPREFAAEIEQAKKRDAGEFHALKTEQLTDRRQLQKAIKLMREKHRRERNDLRSNLGYWLTLDRQSQREELESHKTELDNKQASRQHRDRQRRRCRGLEI</sequence>
<evidence type="ECO:0000313" key="2">
    <source>
        <dbReference type="EMBL" id="KNG91806.1"/>
    </source>
</evidence>
<reference evidence="2 3" key="1">
    <citation type="journal article" date="2015" name="Int. J. Syst. Evol. Microbiol.">
        <title>Aestuariivita atlantica sp. nov., isolated from deep sea sediment of the Atlantic Ocean.</title>
        <authorList>
            <person name="Li G."/>
            <person name="Lai Q."/>
            <person name="Du Y."/>
            <person name="Liu X."/>
            <person name="Sun F."/>
            <person name="Shao Z."/>
        </authorList>
    </citation>
    <scope>NUCLEOTIDE SEQUENCE [LARGE SCALE GENOMIC DNA]</scope>
    <source>
        <strain evidence="2 3">22II-S11-z3</strain>
    </source>
</reference>
<evidence type="ECO:0000256" key="1">
    <source>
        <dbReference type="SAM" id="MobiDB-lite"/>
    </source>
</evidence>
<accession>A0A0L1JJ73</accession>
<feature type="compositionally biased region" description="Basic and acidic residues" evidence="1">
    <location>
        <begin position="172"/>
        <end position="185"/>
    </location>
</feature>
<name>A0A0L1JJ73_9RHOB</name>
<dbReference type="Proteomes" id="UP000036938">
    <property type="component" value="Unassembled WGS sequence"/>
</dbReference>
<evidence type="ECO:0000313" key="3">
    <source>
        <dbReference type="Proteomes" id="UP000036938"/>
    </source>
</evidence>
<feature type="compositionally biased region" description="Basic residues" evidence="1">
    <location>
        <begin position="327"/>
        <end position="343"/>
    </location>
</feature>